<accession>A0A1X2HXB7</accession>
<gene>
    <name evidence="1" type="ORF">BCR42DRAFT_398658</name>
</gene>
<keyword evidence="2" id="KW-1185">Reference proteome</keyword>
<evidence type="ECO:0000313" key="2">
    <source>
        <dbReference type="Proteomes" id="UP000193560"/>
    </source>
</evidence>
<dbReference type="Proteomes" id="UP000193560">
    <property type="component" value="Unassembled WGS sequence"/>
</dbReference>
<dbReference type="EMBL" id="MCGE01000050">
    <property type="protein sequence ID" value="ORZ04500.1"/>
    <property type="molecule type" value="Genomic_DNA"/>
</dbReference>
<evidence type="ECO:0000313" key="1">
    <source>
        <dbReference type="EMBL" id="ORZ04500.1"/>
    </source>
</evidence>
<sequence length="184" mass="20562">MSYSDKSFCAIDSIEWGYLKITEVKSLDREVFVLIKRVDNQSSFGIACLDSNNSLLGLDSRYIRAGGGIDGKRAHMFERRNPLAGRSLRKNSSRNTVQCGVQNIIPEQPPLIILPPFGNSEYQFIWLRSRRGGVAGGGSKNCCGEGRSNNYYSNKREALLESETPSERTAEDSVALKDHKLYFS</sequence>
<dbReference type="AlphaFoldDB" id="A0A1X2HXB7"/>
<name>A0A1X2HXB7_9FUNG</name>
<reference evidence="1 2" key="1">
    <citation type="submission" date="2016-07" db="EMBL/GenBank/DDBJ databases">
        <title>Pervasive Adenine N6-methylation of Active Genes in Fungi.</title>
        <authorList>
            <consortium name="DOE Joint Genome Institute"/>
            <person name="Mondo S.J."/>
            <person name="Dannebaum R.O."/>
            <person name="Kuo R.C."/>
            <person name="Labutti K."/>
            <person name="Haridas S."/>
            <person name="Kuo A."/>
            <person name="Salamov A."/>
            <person name="Ahrendt S.R."/>
            <person name="Lipzen A."/>
            <person name="Sullivan W."/>
            <person name="Andreopoulos W.B."/>
            <person name="Clum A."/>
            <person name="Lindquist E."/>
            <person name="Daum C."/>
            <person name="Ramamoorthy G.K."/>
            <person name="Gryganskyi A."/>
            <person name="Culley D."/>
            <person name="Magnuson J.K."/>
            <person name="James T.Y."/>
            <person name="O'Malley M.A."/>
            <person name="Stajich J.E."/>
            <person name="Spatafora J.W."/>
            <person name="Visel A."/>
            <person name="Grigoriev I.V."/>
        </authorList>
    </citation>
    <scope>NUCLEOTIDE SEQUENCE [LARGE SCALE GENOMIC DNA]</scope>
    <source>
        <strain evidence="1 2">NRRL 1336</strain>
    </source>
</reference>
<comment type="caution">
    <text evidence="1">The sequence shown here is derived from an EMBL/GenBank/DDBJ whole genome shotgun (WGS) entry which is preliminary data.</text>
</comment>
<proteinExistence type="predicted"/>
<protein>
    <submittedName>
        <fullName evidence="1">Uncharacterized protein</fullName>
    </submittedName>
</protein>
<organism evidence="1 2">
    <name type="scientific">Absidia repens</name>
    <dbReference type="NCBI Taxonomy" id="90262"/>
    <lineage>
        <taxon>Eukaryota</taxon>
        <taxon>Fungi</taxon>
        <taxon>Fungi incertae sedis</taxon>
        <taxon>Mucoromycota</taxon>
        <taxon>Mucoromycotina</taxon>
        <taxon>Mucoromycetes</taxon>
        <taxon>Mucorales</taxon>
        <taxon>Cunninghamellaceae</taxon>
        <taxon>Absidia</taxon>
    </lineage>
</organism>